<protein>
    <recommendedName>
        <fullName evidence="3">Peptidase aspartic putative domain-containing protein</fullName>
    </recommendedName>
</protein>
<keyword evidence="2" id="KW-1185">Reference proteome</keyword>
<dbReference type="Proteomes" id="UP000499080">
    <property type="component" value="Unassembled WGS sequence"/>
</dbReference>
<evidence type="ECO:0008006" key="3">
    <source>
        <dbReference type="Google" id="ProtNLM"/>
    </source>
</evidence>
<dbReference type="OrthoDB" id="6433228at2759"/>
<organism evidence="1 2">
    <name type="scientific">Araneus ventricosus</name>
    <name type="common">Orbweaver spider</name>
    <name type="synonym">Epeira ventricosa</name>
    <dbReference type="NCBI Taxonomy" id="182803"/>
    <lineage>
        <taxon>Eukaryota</taxon>
        <taxon>Metazoa</taxon>
        <taxon>Ecdysozoa</taxon>
        <taxon>Arthropoda</taxon>
        <taxon>Chelicerata</taxon>
        <taxon>Arachnida</taxon>
        <taxon>Araneae</taxon>
        <taxon>Araneomorphae</taxon>
        <taxon>Entelegynae</taxon>
        <taxon>Araneoidea</taxon>
        <taxon>Araneidae</taxon>
        <taxon>Araneus</taxon>
    </lineage>
</organism>
<evidence type="ECO:0000313" key="1">
    <source>
        <dbReference type="EMBL" id="GBL95282.1"/>
    </source>
</evidence>
<evidence type="ECO:0000313" key="2">
    <source>
        <dbReference type="Proteomes" id="UP000499080"/>
    </source>
</evidence>
<sequence length="146" mass="15992">MESSGTKSEVGGAAAESLVLSTISQRKPQCVLLQTCDVKIRNDTEVTRARLLLDNGSMRSLVDRDIACKLKLPVIRRESLSVFIFGNKSPIKKTFDVVKMELGNRKTGFQCGNRGCRDRADFGSDLPPSNLKVEIVKKISGGFPTC</sequence>
<dbReference type="AlphaFoldDB" id="A0A4Y2BSU2"/>
<accession>A0A4Y2BSU2</accession>
<name>A0A4Y2BSU2_ARAVE</name>
<proteinExistence type="predicted"/>
<reference evidence="1 2" key="1">
    <citation type="journal article" date="2019" name="Sci. Rep.">
        <title>Orb-weaving spider Araneus ventricosus genome elucidates the spidroin gene catalogue.</title>
        <authorList>
            <person name="Kono N."/>
            <person name="Nakamura H."/>
            <person name="Ohtoshi R."/>
            <person name="Moran D.A.P."/>
            <person name="Shinohara A."/>
            <person name="Yoshida Y."/>
            <person name="Fujiwara M."/>
            <person name="Mori M."/>
            <person name="Tomita M."/>
            <person name="Arakawa K."/>
        </authorList>
    </citation>
    <scope>NUCLEOTIDE SEQUENCE [LARGE SCALE GENOMIC DNA]</scope>
</reference>
<comment type="caution">
    <text evidence="1">The sequence shown here is derived from an EMBL/GenBank/DDBJ whole genome shotgun (WGS) entry which is preliminary data.</text>
</comment>
<gene>
    <name evidence="1" type="ORF">AVEN_37736_1</name>
</gene>
<dbReference type="EMBL" id="BGPR01000110">
    <property type="protein sequence ID" value="GBL95282.1"/>
    <property type="molecule type" value="Genomic_DNA"/>
</dbReference>